<keyword evidence="5 9" id="KW-0378">Hydrolase</keyword>
<name>A0AAV9XJH3_9PEZI</name>
<dbReference type="Pfam" id="PF00026">
    <property type="entry name" value="Asp"/>
    <property type="match status" value="1"/>
</dbReference>
<dbReference type="EMBL" id="JAVHJO010000003">
    <property type="protein sequence ID" value="KAK6541671.1"/>
    <property type="molecule type" value="Genomic_DNA"/>
</dbReference>
<evidence type="ECO:0000256" key="9">
    <source>
        <dbReference type="RuleBase" id="RU000454"/>
    </source>
</evidence>
<keyword evidence="13" id="KW-1185">Reference proteome</keyword>
<dbReference type="PANTHER" id="PTHR47966:SF65">
    <property type="entry name" value="ASPARTIC-TYPE ENDOPEPTIDASE"/>
    <property type="match status" value="1"/>
</dbReference>
<evidence type="ECO:0000256" key="7">
    <source>
        <dbReference type="ARBA" id="ARBA00068059"/>
    </source>
</evidence>
<feature type="domain" description="Peptidase A1" evidence="11">
    <location>
        <begin position="62"/>
        <end position="393"/>
    </location>
</feature>
<sequence length="481" mass="51663">MRWLLVLPLLVSTGLSRLVAREGSKIIRVPFSKERNPNSYVGKRDTGSKTALQKLDNKEFLFYANITVGTPEQPLRLHIDTGSSDIWVETPKSLICSGTNSSCEVGGVYNNASSSTYQYVNGTFAISYVDGQFASGDYAKDIVHIGGVGVNDVQFGIGFNGTSEEGILGIGFEARQSGVAKGQPQYPGLITQMVNQNLINSRAYSIWLNDLRAEDGEILFGGIDTGKFQGSLTTIPLNKRLGLEYATDFIISLHGLTFTDGNQETRVIINDTQSLPALLDTGASFTYLPYDAANQLIQLVGAQTIPEYKGPAVNCSKRSIEGAVSFKFAGTSINVNLRDFIIDATDEPNPYNQILCYFGILGMPAGSVLTLGDTFLRSAYIVYDMDNEEISIGQTVFNSSTTNILEIGVGPTAVPSVIRPSRVDSVPVTGTDSFGVSTSNPKSTSGSPVVSNLATTSSPINFSMAILTTILASSFLFTMLL</sequence>
<dbReference type="PRINTS" id="PR00792">
    <property type="entry name" value="PEPSIN"/>
</dbReference>
<evidence type="ECO:0000256" key="6">
    <source>
        <dbReference type="ARBA" id="ARBA00067536"/>
    </source>
</evidence>
<proteinExistence type="inferred from homology"/>
<keyword evidence="2 9" id="KW-0645">Protease</keyword>
<protein>
    <recommendedName>
        <fullName evidence="7">Probable aspartic-type endopeptidase OPSB</fullName>
    </recommendedName>
    <alternativeName>
        <fullName evidence="6">Probable aspartic-type endopeptidase opsB</fullName>
    </alternativeName>
</protein>
<dbReference type="SUPFAM" id="SSF50630">
    <property type="entry name" value="Acid proteases"/>
    <property type="match status" value="1"/>
</dbReference>
<evidence type="ECO:0000313" key="13">
    <source>
        <dbReference type="Proteomes" id="UP001365542"/>
    </source>
</evidence>
<dbReference type="InterPro" id="IPR033876">
    <property type="entry name" value="SAP-like"/>
</dbReference>
<evidence type="ECO:0000256" key="8">
    <source>
        <dbReference type="PIRSR" id="PIRSR601461-1"/>
    </source>
</evidence>
<evidence type="ECO:0000256" key="2">
    <source>
        <dbReference type="ARBA" id="ARBA00022670"/>
    </source>
</evidence>
<dbReference type="InterPro" id="IPR021109">
    <property type="entry name" value="Peptidase_aspartic_dom_sf"/>
</dbReference>
<organism evidence="12 13">
    <name type="scientific">Orbilia ellipsospora</name>
    <dbReference type="NCBI Taxonomy" id="2528407"/>
    <lineage>
        <taxon>Eukaryota</taxon>
        <taxon>Fungi</taxon>
        <taxon>Dikarya</taxon>
        <taxon>Ascomycota</taxon>
        <taxon>Pezizomycotina</taxon>
        <taxon>Orbiliomycetes</taxon>
        <taxon>Orbiliales</taxon>
        <taxon>Orbiliaceae</taxon>
        <taxon>Orbilia</taxon>
    </lineage>
</organism>
<dbReference type="InterPro" id="IPR001461">
    <property type="entry name" value="Aspartic_peptidase_A1"/>
</dbReference>
<comment type="caution">
    <text evidence="12">The sequence shown here is derived from an EMBL/GenBank/DDBJ whole genome shotgun (WGS) entry which is preliminary data.</text>
</comment>
<keyword evidence="3 10" id="KW-0732">Signal</keyword>
<evidence type="ECO:0000256" key="3">
    <source>
        <dbReference type="ARBA" id="ARBA00022729"/>
    </source>
</evidence>
<dbReference type="AlphaFoldDB" id="A0AAV9XJH3"/>
<reference evidence="12 13" key="1">
    <citation type="submission" date="2019-10" db="EMBL/GenBank/DDBJ databases">
        <authorList>
            <person name="Palmer J.M."/>
        </authorList>
    </citation>
    <scope>NUCLEOTIDE SEQUENCE [LARGE SCALE GENOMIC DNA]</scope>
    <source>
        <strain evidence="12 13">TWF694</strain>
    </source>
</reference>
<dbReference type="PANTHER" id="PTHR47966">
    <property type="entry name" value="BETA-SITE APP-CLEAVING ENZYME, ISOFORM A-RELATED"/>
    <property type="match status" value="1"/>
</dbReference>
<dbReference type="GO" id="GO:0006508">
    <property type="term" value="P:proteolysis"/>
    <property type="evidence" value="ECO:0007669"/>
    <property type="project" value="UniProtKB-KW"/>
</dbReference>
<evidence type="ECO:0000313" key="12">
    <source>
        <dbReference type="EMBL" id="KAK6541671.1"/>
    </source>
</evidence>
<dbReference type="PROSITE" id="PS00141">
    <property type="entry name" value="ASP_PROTEASE"/>
    <property type="match status" value="1"/>
</dbReference>
<dbReference type="PROSITE" id="PS51767">
    <property type="entry name" value="PEPTIDASE_A1"/>
    <property type="match status" value="1"/>
</dbReference>
<evidence type="ECO:0000256" key="4">
    <source>
        <dbReference type="ARBA" id="ARBA00022750"/>
    </source>
</evidence>
<accession>A0AAV9XJH3</accession>
<feature type="signal peptide" evidence="10">
    <location>
        <begin position="1"/>
        <end position="16"/>
    </location>
</feature>
<keyword evidence="4 9" id="KW-0064">Aspartyl protease</keyword>
<dbReference type="GO" id="GO:0004190">
    <property type="term" value="F:aspartic-type endopeptidase activity"/>
    <property type="evidence" value="ECO:0007669"/>
    <property type="project" value="UniProtKB-KW"/>
</dbReference>
<feature type="active site" evidence="8">
    <location>
        <position position="280"/>
    </location>
</feature>
<dbReference type="Proteomes" id="UP001365542">
    <property type="component" value="Unassembled WGS sequence"/>
</dbReference>
<dbReference type="Gene3D" id="2.40.70.10">
    <property type="entry name" value="Acid Proteases"/>
    <property type="match status" value="2"/>
</dbReference>
<dbReference type="FunFam" id="2.40.70.10:FF:000011">
    <property type="entry name" value="Aspartic protease"/>
    <property type="match status" value="1"/>
</dbReference>
<feature type="chain" id="PRO_5043362212" description="Probable aspartic-type endopeptidase OPSB" evidence="10">
    <location>
        <begin position="17"/>
        <end position="481"/>
    </location>
</feature>
<gene>
    <name evidence="12" type="ORF">TWF694_007463</name>
</gene>
<evidence type="ECO:0000256" key="5">
    <source>
        <dbReference type="ARBA" id="ARBA00022801"/>
    </source>
</evidence>
<evidence type="ECO:0000256" key="1">
    <source>
        <dbReference type="ARBA" id="ARBA00007447"/>
    </source>
</evidence>
<comment type="similarity">
    <text evidence="1 9">Belongs to the peptidase A1 family.</text>
</comment>
<dbReference type="InterPro" id="IPR033121">
    <property type="entry name" value="PEPTIDASE_A1"/>
</dbReference>
<evidence type="ECO:0000259" key="11">
    <source>
        <dbReference type="PROSITE" id="PS51767"/>
    </source>
</evidence>
<dbReference type="CDD" id="cd05474">
    <property type="entry name" value="SAP_like"/>
    <property type="match status" value="1"/>
</dbReference>
<dbReference type="InterPro" id="IPR001969">
    <property type="entry name" value="Aspartic_peptidase_AS"/>
</dbReference>
<evidence type="ECO:0000256" key="10">
    <source>
        <dbReference type="SAM" id="SignalP"/>
    </source>
</evidence>
<feature type="active site" evidence="8">
    <location>
        <position position="80"/>
    </location>
</feature>